<comment type="similarity">
    <text evidence="2">Belongs to the comF family.</text>
</comment>
<proteinExistence type="inferred from homology"/>
<name>A0A9D4TP49_CHLVU</name>
<reference evidence="4" key="1">
    <citation type="journal article" date="2019" name="Plant J.">
        <title>Chlorella vulgaris genome assembly and annotation reveals the molecular basis for metabolic acclimation to high light conditions.</title>
        <authorList>
            <person name="Cecchin M."/>
            <person name="Marcolungo L."/>
            <person name="Rossato M."/>
            <person name="Girolomoni L."/>
            <person name="Cosentino E."/>
            <person name="Cuine S."/>
            <person name="Li-Beisson Y."/>
            <person name="Delledonne M."/>
            <person name="Ballottari M."/>
        </authorList>
    </citation>
    <scope>NUCLEOTIDE SEQUENCE</scope>
    <source>
        <strain evidence="4">211/11P</strain>
    </source>
</reference>
<organism evidence="4 5">
    <name type="scientific">Chlorella vulgaris</name>
    <name type="common">Green alga</name>
    <dbReference type="NCBI Taxonomy" id="3077"/>
    <lineage>
        <taxon>Eukaryota</taxon>
        <taxon>Viridiplantae</taxon>
        <taxon>Chlorophyta</taxon>
        <taxon>core chlorophytes</taxon>
        <taxon>Trebouxiophyceae</taxon>
        <taxon>Chlorellales</taxon>
        <taxon>Chlorellaceae</taxon>
        <taxon>Chlorella clade</taxon>
        <taxon>Chlorella</taxon>
    </lineage>
</organism>
<dbReference type="PROSITE" id="PS51484">
    <property type="entry name" value="G8"/>
    <property type="match status" value="1"/>
</dbReference>
<evidence type="ECO:0000313" key="4">
    <source>
        <dbReference type="EMBL" id="KAI3430644.1"/>
    </source>
</evidence>
<dbReference type="EMBL" id="SIDB01000007">
    <property type="protein sequence ID" value="KAI3430644.1"/>
    <property type="molecule type" value="Genomic_DNA"/>
</dbReference>
<dbReference type="PANTHER" id="PTHR47687:SF4">
    <property type="entry name" value="G8 DOMAIN-CONTAINING PROTEIN DDB_G0286311-RELATED"/>
    <property type="match status" value="1"/>
</dbReference>
<accession>A0A9D4TP49</accession>
<keyword evidence="5" id="KW-1185">Reference proteome</keyword>
<dbReference type="InterPro" id="IPR055401">
    <property type="entry name" value="CEMIP_beta-hel_dom"/>
</dbReference>
<keyword evidence="1" id="KW-0325">Glycoprotein</keyword>
<dbReference type="Proteomes" id="UP001055712">
    <property type="component" value="Unassembled WGS sequence"/>
</dbReference>
<feature type="domain" description="G8" evidence="3">
    <location>
        <begin position="113"/>
        <end position="232"/>
    </location>
</feature>
<evidence type="ECO:0000313" key="5">
    <source>
        <dbReference type="Proteomes" id="UP001055712"/>
    </source>
</evidence>
<dbReference type="AlphaFoldDB" id="A0A9D4TP49"/>
<dbReference type="SMART" id="SM01225">
    <property type="entry name" value="G8"/>
    <property type="match status" value="1"/>
</dbReference>
<reference evidence="4" key="2">
    <citation type="submission" date="2020-11" db="EMBL/GenBank/DDBJ databases">
        <authorList>
            <person name="Cecchin M."/>
            <person name="Marcolungo L."/>
            <person name="Rossato M."/>
            <person name="Girolomoni L."/>
            <person name="Cosentino E."/>
            <person name="Cuine S."/>
            <person name="Li-Beisson Y."/>
            <person name="Delledonne M."/>
            <person name="Ballottari M."/>
        </authorList>
    </citation>
    <scope>NUCLEOTIDE SEQUENCE</scope>
    <source>
        <strain evidence="4">211/11P</strain>
        <tissue evidence="4">Whole cell</tissue>
    </source>
</reference>
<sequence length="1069" mass="116264">MQQGRPALAAEASAAAWLAVQAARAADSQLLLCALAASSAGYGIYATKPECLADGEPAEEDVRVDAAGVDPTTYPEPTFPATACPARARATGNEQRSDCPFQQSGLKRWDDPSTWGGTVPSPSSTITLPKGVKVLMGACMLQKGATYRQIIIPAGSELIFADEDMALDVGSIVVNGALRAGGPSCRLASRLTLTFHSLSGIDTFNMALWVGPGGTLDLHGKLFYPTWTRLAQTAAAGAKSLKVKDAVQGWEQGQQVVITTTIWKDEQDNQNEVVTIDSVSADRRTIYLASPLKYDHYGGSEYQAEVGLLSRYILVQGDAAAERNQKGPHIRVEGTARIRGVQTFRAGQINTIGAYPFHWHMVGDASGQMATDNSIYRSFYRCVTVHATNNLLVQNNVAFDDGVEEYNTIDGNLAAFVHVIGKPAAGYDQGGQTFGASGSLAQPSDAAASGFYISNPNNRVTSNAASGGYSGFIYPVVPKPTGLSRNVKISPAMRPMLRFDGNTAHSSGYMWYQAGCIYFGGRLTEDPKNSNKMYYNSGRHEFDTRDSSGKQAFIRITNTKVFLCMVGHMSWGQRFEVEGYQAFDMVRGATLFGQGLLKNAYINVQSGNTRRGFPGRLSDYHPIAGFQWYDTRTMTVIKDVTFANYVWQPQLGFYRMSVFYGMSSTKNITLKNVDYKAIARVDERQTGSSRMANWLDYDGSSIQSKQPAIVGSWPAWWNVGPGCQYNNDWNVWTCPWRQGQEVGRVELRIPGLTVAPDTGGHLQLVLGMQMAFIWGKAVPPTPANIIGYVAVFGYRGAEARKMDITRNEGVTGITGDSGWYFHFYGGAPKYQEVWLSQLPVGTHIIYASRFPSGTQFDINRNFKWFKGLNRKVNQVSSLNQVVSGDGLSYFFDGQHLFVKLVDPGNTETKDIDFCRDGVCVRGSRSYSLHYAIKATTLTCSGSLCGVADKWDDIPDALPGTPPVLTDPIKQRLPPISDACTDDQPTDGSTCAQKKKWGACGTKWIAEAGWCAATCGRCKGAVTPSPDTQPRCKDVAPPGGPSCKQQKAQGKCGSKVIKSKGYCKATCKQC</sequence>
<protein>
    <recommendedName>
        <fullName evidence="3">G8 domain-containing protein</fullName>
    </recommendedName>
</protein>
<dbReference type="Pfam" id="PF10162">
    <property type="entry name" value="G8"/>
    <property type="match status" value="1"/>
</dbReference>
<dbReference type="PANTHER" id="PTHR47687">
    <property type="entry name" value="G8 DOMAIN-CONTAINING PROTEIN DDB_G0288475-RELATED"/>
    <property type="match status" value="1"/>
</dbReference>
<comment type="caution">
    <text evidence="4">The sequence shown here is derived from an EMBL/GenBank/DDBJ whole genome shotgun (WGS) entry which is preliminary data.</text>
</comment>
<dbReference type="OrthoDB" id="2014213at2759"/>
<evidence type="ECO:0000259" key="3">
    <source>
        <dbReference type="PROSITE" id="PS51484"/>
    </source>
</evidence>
<gene>
    <name evidence="4" type="ORF">D9Q98_005237</name>
</gene>
<dbReference type="InterPro" id="IPR019316">
    <property type="entry name" value="G8_domain"/>
</dbReference>
<dbReference type="Pfam" id="PF24606">
    <property type="entry name" value="CEMIP_beta-hel"/>
    <property type="match status" value="1"/>
</dbReference>
<evidence type="ECO:0000256" key="1">
    <source>
        <dbReference type="ARBA" id="ARBA00023180"/>
    </source>
</evidence>
<evidence type="ECO:0000256" key="2">
    <source>
        <dbReference type="ARBA" id="ARBA00038413"/>
    </source>
</evidence>
<dbReference type="InterPro" id="IPR052334">
    <property type="entry name" value="G8_domain-comF-like"/>
</dbReference>